<keyword evidence="2" id="KW-1185">Reference proteome</keyword>
<evidence type="ECO:0008006" key="3">
    <source>
        <dbReference type="Google" id="ProtNLM"/>
    </source>
</evidence>
<evidence type="ECO:0000313" key="2">
    <source>
        <dbReference type="Proteomes" id="UP000318053"/>
    </source>
</evidence>
<dbReference type="NCBIfam" id="TIGR03187">
    <property type="entry name" value="DGQHR"/>
    <property type="match status" value="1"/>
</dbReference>
<dbReference type="CDD" id="cd16413">
    <property type="entry name" value="DGQHR_domain"/>
    <property type="match status" value="1"/>
</dbReference>
<proteinExistence type="predicted"/>
<protein>
    <recommendedName>
        <fullName evidence="3">DGQHR domain protein</fullName>
    </recommendedName>
</protein>
<comment type="caution">
    <text evidence="1">The sequence shown here is derived from an EMBL/GenBank/DDBJ whole genome shotgun (WGS) entry which is preliminary data.</text>
</comment>
<dbReference type="Proteomes" id="UP000318053">
    <property type="component" value="Unassembled WGS sequence"/>
</dbReference>
<dbReference type="Pfam" id="PF14072">
    <property type="entry name" value="DndB"/>
    <property type="match status" value="1"/>
</dbReference>
<evidence type="ECO:0000313" key="1">
    <source>
        <dbReference type="EMBL" id="TWT52005.1"/>
    </source>
</evidence>
<sequence>MANRKNGTSTVIQRRALRIDQDVDHPLFMFTLTSDELLQVADISRISRDEGGRLIGYQRADVRQHVQNIVEYLDSDSVIFPNSIILALSSSIKFKQSRGPSTDDGFSKAGTLEIQLPTGDGPKPAWIVDGQQRALALSKCRRRDFAIPVNAFIADEVDLQRDQFLRVNSSKPLPRGLITELLPEVSSNLPANLAAKKIPSAICDWLNREKTSPFFGIIQRASTPKEKKPDTVIADNSIVKMVEESLSQPSGCLYPYRNISTGETDFDGITSLLVVYWSAVRDVFPEAWGKPPTKSRLMHGAGIRAMGRLMDRIMPVINLREKTANADTIRELKFVAPICRWTKGSWDDMDGMKWNDVNNVPRHINVLSNVLIRGYLQARGNR</sequence>
<dbReference type="NCBIfam" id="NF041060">
    <property type="entry name" value="DpdB"/>
    <property type="match status" value="1"/>
</dbReference>
<name>A0A5C5WP37_9BACT</name>
<dbReference type="InterPro" id="IPR017642">
    <property type="entry name" value="DNA_S_mod_DndB"/>
</dbReference>
<organism evidence="1 2">
    <name type="scientific">Allorhodopirellula solitaria</name>
    <dbReference type="NCBI Taxonomy" id="2527987"/>
    <lineage>
        <taxon>Bacteria</taxon>
        <taxon>Pseudomonadati</taxon>
        <taxon>Planctomycetota</taxon>
        <taxon>Planctomycetia</taxon>
        <taxon>Pirellulales</taxon>
        <taxon>Pirellulaceae</taxon>
        <taxon>Allorhodopirellula</taxon>
    </lineage>
</organism>
<reference evidence="1 2" key="1">
    <citation type="submission" date="2019-02" db="EMBL/GenBank/DDBJ databases">
        <title>Deep-cultivation of Planctomycetes and their phenomic and genomic characterization uncovers novel biology.</title>
        <authorList>
            <person name="Wiegand S."/>
            <person name="Jogler M."/>
            <person name="Boedeker C."/>
            <person name="Pinto D."/>
            <person name="Vollmers J."/>
            <person name="Rivas-Marin E."/>
            <person name="Kohn T."/>
            <person name="Peeters S.H."/>
            <person name="Heuer A."/>
            <person name="Rast P."/>
            <person name="Oberbeckmann S."/>
            <person name="Bunk B."/>
            <person name="Jeske O."/>
            <person name="Meyerdierks A."/>
            <person name="Storesund J.E."/>
            <person name="Kallscheuer N."/>
            <person name="Luecker S."/>
            <person name="Lage O.M."/>
            <person name="Pohl T."/>
            <person name="Merkel B.J."/>
            <person name="Hornburger P."/>
            <person name="Mueller R.-W."/>
            <person name="Bruemmer F."/>
            <person name="Labrenz M."/>
            <person name="Spormann A.M."/>
            <person name="Op Den Camp H."/>
            <person name="Overmann J."/>
            <person name="Amann R."/>
            <person name="Jetten M.S.M."/>
            <person name="Mascher T."/>
            <person name="Medema M.H."/>
            <person name="Devos D.P."/>
            <person name="Kaster A.-K."/>
            <person name="Ovreas L."/>
            <person name="Rohde M."/>
            <person name="Galperin M.Y."/>
            <person name="Jogler C."/>
        </authorList>
    </citation>
    <scope>NUCLEOTIDE SEQUENCE [LARGE SCALE GENOMIC DNA]</scope>
    <source>
        <strain evidence="1 2">CA85</strain>
    </source>
</reference>
<dbReference type="EMBL" id="SJPK01000035">
    <property type="protein sequence ID" value="TWT52005.1"/>
    <property type="molecule type" value="Genomic_DNA"/>
</dbReference>
<dbReference type="OrthoDB" id="237364at2"/>
<gene>
    <name evidence="1" type="ORF">CA85_51430</name>
</gene>
<accession>A0A5C5WP37</accession>
<dbReference type="RefSeq" id="WP_146394163.1">
    <property type="nucleotide sequence ID" value="NZ_SJPK01000035.1"/>
</dbReference>
<dbReference type="InterPro" id="IPR017601">
    <property type="entry name" value="DGQHR-contain_dom"/>
</dbReference>
<dbReference type="AlphaFoldDB" id="A0A5C5WP37"/>